<name>A0A0D9V8A2_9ORYZ</name>
<dbReference type="Gramene" id="LPERR01G33170.2">
    <property type="protein sequence ID" value="LPERR01G33170.2"/>
    <property type="gene ID" value="LPERR01G33170"/>
</dbReference>
<reference evidence="2 3" key="1">
    <citation type="submission" date="2012-08" db="EMBL/GenBank/DDBJ databases">
        <title>Oryza genome evolution.</title>
        <authorList>
            <person name="Wing R.A."/>
        </authorList>
    </citation>
    <scope>NUCLEOTIDE SEQUENCE</scope>
</reference>
<accession>A0A0D9V8A2</accession>
<organism evidence="2 3">
    <name type="scientific">Leersia perrieri</name>
    <dbReference type="NCBI Taxonomy" id="77586"/>
    <lineage>
        <taxon>Eukaryota</taxon>
        <taxon>Viridiplantae</taxon>
        <taxon>Streptophyta</taxon>
        <taxon>Embryophyta</taxon>
        <taxon>Tracheophyta</taxon>
        <taxon>Spermatophyta</taxon>
        <taxon>Magnoliopsida</taxon>
        <taxon>Liliopsida</taxon>
        <taxon>Poales</taxon>
        <taxon>Poaceae</taxon>
        <taxon>BOP clade</taxon>
        <taxon>Oryzoideae</taxon>
        <taxon>Oryzeae</taxon>
        <taxon>Oryzinae</taxon>
        <taxon>Leersia</taxon>
    </lineage>
</organism>
<reference evidence="2" key="3">
    <citation type="submission" date="2015-04" db="UniProtKB">
        <authorList>
            <consortium name="EnsemblPlants"/>
        </authorList>
    </citation>
    <scope>IDENTIFICATION</scope>
</reference>
<proteinExistence type="predicted"/>
<dbReference type="Proteomes" id="UP000032180">
    <property type="component" value="Chromosome 1"/>
</dbReference>
<dbReference type="EnsemblPlants" id="LPERR01G33170.2">
    <property type="protein sequence ID" value="LPERR01G33170.2"/>
    <property type="gene ID" value="LPERR01G33170"/>
</dbReference>
<evidence type="ECO:0000313" key="2">
    <source>
        <dbReference type="EnsemblPlants" id="LPERR01G33170.2"/>
    </source>
</evidence>
<evidence type="ECO:0000313" key="3">
    <source>
        <dbReference type="Proteomes" id="UP000032180"/>
    </source>
</evidence>
<dbReference type="AlphaFoldDB" id="A0A0D9V8A2"/>
<evidence type="ECO:0000256" key="1">
    <source>
        <dbReference type="SAM" id="MobiDB-lite"/>
    </source>
</evidence>
<feature type="region of interest" description="Disordered" evidence="1">
    <location>
        <begin position="1"/>
        <end position="22"/>
    </location>
</feature>
<sequence length="84" mass="9159">MLPPSWIPDRVAPPGDSGGNQAEAMVCRKHPQLFGPTEEDPTSSVQPDLTGSTVAWFFSSLRSDYIVSCSFLVRLICFLFIPSG</sequence>
<protein>
    <submittedName>
        <fullName evidence="2">Uncharacterized protein</fullName>
    </submittedName>
</protein>
<keyword evidence="3" id="KW-1185">Reference proteome</keyword>
<dbReference type="HOGENOM" id="CLU_2530723_0_0_1"/>
<reference evidence="3" key="2">
    <citation type="submission" date="2013-12" db="EMBL/GenBank/DDBJ databases">
        <authorList>
            <person name="Yu Y."/>
            <person name="Lee S."/>
            <person name="de Baynast K."/>
            <person name="Wissotski M."/>
            <person name="Liu L."/>
            <person name="Talag J."/>
            <person name="Goicoechea J."/>
            <person name="Angelova A."/>
            <person name="Jetty R."/>
            <person name="Kudrna D."/>
            <person name="Golser W."/>
            <person name="Rivera L."/>
            <person name="Zhang J."/>
            <person name="Wing R."/>
        </authorList>
    </citation>
    <scope>NUCLEOTIDE SEQUENCE</scope>
</reference>